<proteinExistence type="predicted"/>
<comment type="subcellular location">
    <subcellularLocation>
        <location evidence="1">Cell envelope</location>
    </subcellularLocation>
</comment>
<feature type="domain" description="Peptidoglycan binding-like" evidence="4">
    <location>
        <begin position="120"/>
        <end position="167"/>
    </location>
</feature>
<comment type="caution">
    <text evidence="5">The sequence shown here is derived from an EMBL/GenBank/DDBJ whole genome shotgun (WGS) entry which is preliminary data.</text>
</comment>
<feature type="region of interest" description="Disordered" evidence="3">
    <location>
        <begin position="240"/>
        <end position="263"/>
    </location>
</feature>
<evidence type="ECO:0000259" key="4">
    <source>
        <dbReference type="Pfam" id="PF01471"/>
    </source>
</evidence>
<reference evidence="5 6" key="1">
    <citation type="submission" date="2023-04" db="EMBL/GenBank/DDBJ databases">
        <title>Genome Encyclopedia of Bacteria and Archaea VI: Functional Genomics of Type Strains.</title>
        <authorList>
            <person name="Whitman W."/>
        </authorList>
    </citation>
    <scope>NUCLEOTIDE SEQUENCE [LARGE SCALE GENOMIC DNA]</scope>
    <source>
        <strain evidence="5 6">SG_E_30_P1</strain>
    </source>
</reference>
<keyword evidence="6" id="KW-1185">Reference proteome</keyword>
<evidence type="ECO:0000256" key="1">
    <source>
        <dbReference type="ARBA" id="ARBA00004196"/>
    </source>
</evidence>
<name>A0ABT6KSR0_9MICO</name>
<accession>A0ABT6KSR0</accession>
<sequence length="349" mass="36079">MRRGRLVAVIGGAAVIAVAATAIVWQPWRTVAGDPDAPTDAITAAVERTTLTSNLILNGTLSYGTAVELPGRSGVVTALPRAGDEIAVGHRVYEVDGLPVIAVRGDRPFWRTLAQGIPDGADVRQLEEFLAAAGFGEDLTVDEEFTRVTEERVKDWQESIGVEETGVIAFGDLVAVASDSIRIDKVTATLGDSAGVSPLSYSSTRLRVVAKLTDAQARELQPATAVTVTLPDGTQLAGSISAIDPGGAPTGEEGKTTSPSADVDLEDPTAAVGIGLRAVKVTLAASEAPDALVVPVTALLATADDGYAVDVLRDGETVRIPVELGLIADTRVQVLSDELVEGDLVVVAS</sequence>
<dbReference type="Pfam" id="PF01471">
    <property type="entry name" value="PG_binding_1"/>
    <property type="match status" value="1"/>
</dbReference>
<dbReference type="PANTHER" id="PTHR32347">
    <property type="entry name" value="EFFLUX SYSTEM COMPONENT YKNX-RELATED"/>
    <property type="match status" value="1"/>
</dbReference>
<gene>
    <name evidence="5" type="ORF">M2152_002419</name>
</gene>
<evidence type="ECO:0000313" key="6">
    <source>
        <dbReference type="Proteomes" id="UP001160142"/>
    </source>
</evidence>
<dbReference type="InterPro" id="IPR036366">
    <property type="entry name" value="PGBDSf"/>
</dbReference>
<dbReference type="SUPFAM" id="SSF47090">
    <property type="entry name" value="PGBD-like"/>
    <property type="match status" value="1"/>
</dbReference>
<dbReference type="Gene3D" id="1.10.101.10">
    <property type="entry name" value="PGBD-like superfamily/PGBD"/>
    <property type="match status" value="1"/>
</dbReference>
<evidence type="ECO:0000256" key="3">
    <source>
        <dbReference type="SAM" id="MobiDB-lite"/>
    </source>
</evidence>
<dbReference type="EMBL" id="JARXVQ010000001">
    <property type="protein sequence ID" value="MDH6182237.1"/>
    <property type="molecule type" value="Genomic_DNA"/>
</dbReference>
<dbReference type="PANTHER" id="PTHR32347:SF23">
    <property type="entry name" value="BLL5650 PROTEIN"/>
    <property type="match status" value="1"/>
</dbReference>
<organism evidence="5 6">
    <name type="scientific">Antiquaquibacter oligotrophicus</name>
    <dbReference type="NCBI Taxonomy" id="2880260"/>
    <lineage>
        <taxon>Bacteria</taxon>
        <taxon>Bacillati</taxon>
        <taxon>Actinomycetota</taxon>
        <taxon>Actinomycetes</taxon>
        <taxon>Micrococcales</taxon>
        <taxon>Microbacteriaceae</taxon>
        <taxon>Antiquaquibacter</taxon>
    </lineage>
</organism>
<keyword evidence="2" id="KW-0175">Coiled coil</keyword>
<dbReference type="InterPro" id="IPR002477">
    <property type="entry name" value="Peptidoglycan-bd-like"/>
</dbReference>
<evidence type="ECO:0000256" key="2">
    <source>
        <dbReference type="ARBA" id="ARBA00023054"/>
    </source>
</evidence>
<dbReference type="Gene3D" id="2.40.420.20">
    <property type="match status" value="1"/>
</dbReference>
<dbReference type="InterPro" id="IPR036365">
    <property type="entry name" value="PGBD-like_sf"/>
</dbReference>
<dbReference type="InterPro" id="IPR050465">
    <property type="entry name" value="UPF0194_transport"/>
</dbReference>
<dbReference type="RefSeq" id="WP_322134522.1">
    <property type="nucleotide sequence ID" value="NZ_CP085036.1"/>
</dbReference>
<protein>
    <recommendedName>
        <fullName evidence="4">Peptidoglycan binding-like domain-containing protein</fullName>
    </recommendedName>
</protein>
<evidence type="ECO:0000313" key="5">
    <source>
        <dbReference type="EMBL" id="MDH6182237.1"/>
    </source>
</evidence>
<dbReference type="Proteomes" id="UP001160142">
    <property type="component" value="Unassembled WGS sequence"/>
</dbReference>